<comment type="similarity">
    <text evidence="1">Belongs to the protein-tyrosine phosphatase family.</text>
</comment>
<reference evidence="10" key="1">
    <citation type="submission" date="2025-08" db="UniProtKB">
        <authorList>
            <consortium name="RefSeq"/>
        </authorList>
    </citation>
    <scope>IDENTIFICATION</scope>
    <source>
        <tissue evidence="10">Whole sample</tissue>
    </source>
</reference>
<evidence type="ECO:0000256" key="3">
    <source>
        <dbReference type="ARBA" id="ARBA00022801"/>
    </source>
</evidence>
<evidence type="ECO:0000256" key="2">
    <source>
        <dbReference type="ARBA" id="ARBA00013064"/>
    </source>
</evidence>
<feature type="domain" description="Tyrosine-protein phosphatase" evidence="7">
    <location>
        <begin position="749"/>
        <end position="1016"/>
    </location>
</feature>
<keyword evidence="3" id="KW-0378">Hydrolase</keyword>
<dbReference type="EC" id="3.1.3.48" evidence="2"/>
<dbReference type="Gene3D" id="2.170.300.10">
    <property type="entry name" value="Tie2 ligand-binding domain superfamily"/>
    <property type="match status" value="1"/>
</dbReference>
<dbReference type="GO" id="GO:0004725">
    <property type="term" value="F:protein tyrosine phosphatase activity"/>
    <property type="evidence" value="ECO:0007669"/>
    <property type="project" value="UniProtKB-EC"/>
</dbReference>
<evidence type="ECO:0000256" key="5">
    <source>
        <dbReference type="SAM" id="Phobius"/>
    </source>
</evidence>
<dbReference type="InterPro" id="IPR016130">
    <property type="entry name" value="Tyr_Pase_AS"/>
</dbReference>
<sequence length="1024" mass="114805">MDVAKYSSMDHFRFLTVLLVLCFGIYSADGQCSIQNCLSCQASSTSCAQCASGYFPSFASCVPCSKGCVSVTSGPSCNGTSGSGICVNGCQSGWVGERCDRCDSNYYTAGGDCYKCSDNCVRSCDGMNGNCFGGCRQFYWGTRCENTCSPFCQSRECYSTNGTCTLGCNQGFYGNECEKPCGACSCDRVTGNCTGACMTGWYGEQCDKRCQTSCFNNECERITGHCTSDCPTGYFGPFCSKNCSSGCLEGCNRDTGVCSTGCKDGFHGDFCNNPCNENCEPKLCNRVTGHCVEGCKTGSYGDLCNLPCASSCREGCERESGRCSGSESLVSSENKNLPLIVGLSSGGGFLLIIIIATVICMHQLRSRQRLEKQLAIRHFQENNGWTFDDERISGSQFDKMSAFNGSMHGSMHGSIHGSQFHGDTRHSEINYPYEEGYHNASSSGGDIKLNDLYQYVSRLRASKGTYETEHKRLPIGLIKPCTEGSKPENERKNRYKNIIAYDHSRVILLGGDHSTSDYINANYINGYSKEKRYIAAQGPSENTVGAFWQMVWQEQCSLIVMLTNLVECGVSKCHPYWPQDDNECCFDDLTIKCKSEDVFADFTLRYLTVTKNGEKMDITHCQYTTWPDKGVPKYATPLIEFLHKVKQLEDNSPILVHCSAGCGRSGSFIAVHYLYEEAEKERKINFFNCVKSMRQERVNMVQTPEQYQFIHECILGALVFARSIVKADRFREYYINMMTIVNGSAVRKLEQQFMRVKWIHDSVDNNDSAHLPENLPKKRTEIVANDSCRVFLWSSVQGCNDYINAIHIPNFRQRYAYIVTEMPQVHTLIDFCRLLQQEECRTIVMLNDDVTETQDGKYWAAPGESVVCGPFRLAVKTVSEEEHVICRTIELHYSIGSDRDSINLVDVEGVTEIRQYQIKSWPDTKSIPNSEFSILKVIKEVQSWQNETGDHPITVHCRNGAERSGLFCLCAVAIDRVNSDGYAAMPLILNNLRSRRKELVPYFVQYKFCHDVLERWISQMKEKT</sequence>
<dbReference type="CDD" id="cd00047">
    <property type="entry name" value="PTPc"/>
    <property type="match status" value="1"/>
</dbReference>
<dbReference type="Pfam" id="PF00102">
    <property type="entry name" value="Y_phosphatase"/>
    <property type="match status" value="2"/>
</dbReference>
<gene>
    <name evidence="10" type="primary">LOC111116795</name>
</gene>
<dbReference type="PANTHER" id="PTHR19134:SF562">
    <property type="entry name" value="PROTEIN-TYROSINE-PHOSPHATASE"/>
    <property type="match status" value="1"/>
</dbReference>
<dbReference type="Gene3D" id="3.90.190.10">
    <property type="entry name" value="Protein tyrosine phosphatase superfamily"/>
    <property type="match status" value="2"/>
</dbReference>
<name>A0A8B8C719_CRAVI</name>
<feature type="transmembrane region" description="Helical" evidence="5">
    <location>
        <begin position="337"/>
        <end position="360"/>
    </location>
</feature>
<evidence type="ECO:0000256" key="6">
    <source>
        <dbReference type="SAM" id="SignalP"/>
    </source>
</evidence>
<evidence type="ECO:0000313" key="10">
    <source>
        <dbReference type="RefSeq" id="XP_022311522.1"/>
    </source>
</evidence>
<keyword evidence="5" id="KW-1133">Transmembrane helix</keyword>
<protein>
    <recommendedName>
        <fullName evidence="2">protein-tyrosine-phosphatase</fullName>
        <ecNumber evidence="2">3.1.3.48</ecNumber>
    </recommendedName>
</protein>
<feature type="domain" description="Tyrosine-protein phosphatase" evidence="7">
    <location>
        <begin position="466"/>
        <end position="717"/>
    </location>
</feature>
<dbReference type="SMART" id="SM00181">
    <property type="entry name" value="EGF"/>
    <property type="match status" value="6"/>
</dbReference>
<keyword evidence="5" id="KW-0472">Membrane</keyword>
<dbReference type="PROSITE" id="PS50055">
    <property type="entry name" value="TYR_PHOSPHATASE_PTP"/>
    <property type="match status" value="2"/>
</dbReference>
<dbReference type="InterPro" id="IPR000387">
    <property type="entry name" value="Tyr_Pase_dom"/>
</dbReference>
<accession>A0A8B8C719</accession>
<keyword evidence="5" id="KW-0812">Transmembrane</keyword>
<dbReference type="FunFam" id="3.90.190.10:FF:000062">
    <property type="entry name" value="Receptor-type tyrosine-protein phosphatase kappa"/>
    <property type="match status" value="1"/>
</dbReference>
<evidence type="ECO:0000256" key="1">
    <source>
        <dbReference type="ARBA" id="ARBA00009580"/>
    </source>
</evidence>
<dbReference type="OrthoDB" id="6154680at2759"/>
<dbReference type="InterPro" id="IPR029021">
    <property type="entry name" value="Prot-tyrosine_phosphatase-like"/>
</dbReference>
<dbReference type="InterPro" id="IPR050348">
    <property type="entry name" value="Protein-Tyr_Phosphatase"/>
</dbReference>
<feature type="domain" description="Tyrosine specific protein phosphatases" evidence="8">
    <location>
        <begin position="932"/>
        <end position="1007"/>
    </location>
</feature>
<proteinExistence type="inferred from homology"/>
<keyword evidence="4" id="KW-0904">Protein phosphatase</keyword>
<evidence type="ECO:0000256" key="4">
    <source>
        <dbReference type="ARBA" id="ARBA00022912"/>
    </source>
</evidence>
<organism evidence="9 10">
    <name type="scientific">Crassostrea virginica</name>
    <name type="common">Eastern oyster</name>
    <dbReference type="NCBI Taxonomy" id="6565"/>
    <lineage>
        <taxon>Eukaryota</taxon>
        <taxon>Metazoa</taxon>
        <taxon>Spiralia</taxon>
        <taxon>Lophotrochozoa</taxon>
        <taxon>Mollusca</taxon>
        <taxon>Bivalvia</taxon>
        <taxon>Autobranchia</taxon>
        <taxon>Pteriomorphia</taxon>
        <taxon>Ostreida</taxon>
        <taxon>Ostreoidea</taxon>
        <taxon>Ostreidae</taxon>
        <taxon>Crassostrea</taxon>
    </lineage>
</organism>
<dbReference type="SUPFAM" id="SSF52799">
    <property type="entry name" value="(Phosphotyrosine protein) phosphatases II"/>
    <property type="match status" value="2"/>
</dbReference>
<dbReference type="PRINTS" id="PR00700">
    <property type="entry name" value="PRTYPHPHTASE"/>
</dbReference>
<dbReference type="SMART" id="SM00404">
    <property type="entry name" value="PTPc_motif"/>
    <property type="match status" value="2"/>
</dbReference>
<dbReference type="InterPro" id="IPR003595">
    <property type="entry name" value="Tyr_Pase_cat"/>
</dbReference>
<keyword evidence="9" id="KW-1185">Reference proteome</keyword>
<dbReference type="SMART" id="SM00194">
    <property type="entry name" value="PTPc"/>
    <property type="match status" value="2"/>
</dbReference>
<dbReference type="GeneID" id="111116795"/>
<evidence type="ECO:0000259" key="8">
    <source>
        <dbReference type="PROSITE" id="PS50056"/>
    </source>
</evidence>
<dbReference type="Proteomes" id="UP000694844">
    <property type="component" value="Chromosome 10"/>
</dbReference>
<evidence type="ECO:0000259" key="7">
    <source>
        <dbReference type="PROSITE" id="PS50055"/>
    </source>
</evidence>
<dbReference type="PROSITE" id="PS00383">
    <property type="entry name" value="TYR_PHOSPHATASE_1"/>
    <property type="match status" value="2"/>
</dbReference>
<dbReference type="InterPro" id="IPR000742">
    <property type="entry name" value="EGF"/>
</dbReference>
<dbReference type="RefSeq" id="XP_022311522.1">
    <property type="nucleotide sequence ID" value="XM_022455814.1"/>
</dbReference>
<keyword evidence="6" id="KW-0732">Signal</keyword>
<feature type="signal peptide" evidence="6">
    <location>
        <begin position="1"/>
        <end position="30"/>
    </location>
</feature>
<feature type="chain" id="PRO_5034861668" description="protein-tyrosine-phosphatase" evidence="6">
    <location>
        <begin position="31"/>
        <end position="1024"/>
    </location>
</feature>
<feature type="domain" description="Tyrosine specific protein phosphatases" evidence="8">
    <location>
        <begin position="639"/>
        <end position="708"/>
    </location>
</feature>
<dbReference type="InterPro" id="IPR000242">
    <property type="entry name" value="PTP_cat"/>
</dbReference>
<dbReference type="PANTHER" id="PTHR19134">
    <property type="entry name" value="RECEPTOR-TYPE TYROSINE-PROTEIN PHOSPHATASE"/>
    <property type="match status" value="1"/>
</dbReference>
<evidence type="ECO:0000313" key="9">
    <source>
        <dbReference type="Proteomes" id="UP000694844"/>
    </source>
</evidence>
<dbReference type="PROSITE" id="PS50056">
    <property type="entry name" value="TYR_PHOSPHATASE_2"/>
    <property type="match status" value="2"/>
</dbReference>
<dbReference type="AlphaFoldDB" id="A0A8B8C719"/>